<reference evidence="1" key="1">
    <citation type="submission" date="2022-03" db="EMBL/GenBank/DDBJ databases">
        <authorList>
            <person name="Lindestad O."/>
        </authorList>
    </citation>
    <scope>NUCLEOTIDE SEQUENCE</scope>
</reference>
<evidence type="ECO:0000313" key="2">
    <source>
        <dbReference type="Proteomes" id="UP000838756"/>
    </source>
</evidence>
<proteinExistence type="predicted"/>
<name>A0A8S4SJN9_9NEOP</name>
<gene>
    <name evidence="1" type="primary">jg19059</name>
    <name evidence="1" type="ORF">PAEG_LOCUS27722</name>
</gene>
<dbReference type="EMBL" id="CAKXAJ010026534">
    <property type="protein sequence ID" value="CAH2269511.1"/>
    <property type="molecule type" value="Genomic_DNA"/>
</dbReference>
<dbReference type="Proteomes" id="UP000838756">
    <property type="component" value="Unassembled WGS sequence"/>
</dbReference>
<comment type="caution">
    <text evidence="1">The sequence shown here is derived from an EMBL/GenBank/DDBJ whole genome shotgun (WGS) entry which is preliminary data.</text>
</comment>
<protein>
    <submittedName>
        <fullName evidence="1">Jg19059 protein</fullName>
    </submittedName>
</protein>
<sequence length="105" mass="11342">MRLRCCRYTSETPSLNRGIGCNAPHRHITCLAMPCVVVRFTHPAGSLAARAPLAVPPQGALVVHESHLTVTQLGSRGCRQCISSALCSERALNSCEPDRSNTIFI</sequence>
<accession>A0A8S4SJN9</accession>
<organism evidence="1 2">
    <name type="scientific">Pararge aegeria aegeria</name>
    <dbReference type="NCBI Taxonomy" id="348720"/>
    <lineage>
        <taxon>Eukaryota</taxon>
        <taxon>Metazoa</taxon>
        <taxon>Ecdysozoa</taxon>
        <taxon>Arthropoda</taxon>
        <taxon>Hexapoda</taxon>
        <taxon>Insecta</taxon>
        <taxon>Pterygota</taxon>
        <taxon>Neoptera</taxon>
        <taxon>Endopterygota</taxon>
        <taxon>Lepidoptera</taxon>
        <taxon>Glossata</taxon>
        <taxon>Ditrysia</taxon>
        <taxon>Papilionoidea</taxon>
        <taxon>Nymphalidae</taxon>
        <taxon>Satyrinae</taxon>
        <taxon>Satyrini</taxon>
        <taxon>Parargina</taxon>
        <taxon>Pararge</taxon>
    </lineage>
</organism>
<keyword evidence="2" id="KW-1185">Reference proteome</keyword>
<dbReference type="AlphaFoldDB" id="A0A8S4SJN9"/>
<evidence type="ECO:0000313" key="1">
    <source>
        <dbReference type="EMBL" id="CAH2269511.1"/>
    </source>
</evidence>